<evidence type="ECO:0000313" key="1">
    <source>
        <dbReference type="EMBL" id="GBL85464.1"/>
    </source>
</evidence>
<accession>A0A4Y2B330</accession>
<reference evidence="1 2" key="1">
    <citation type="journal article" date="2019" name="Sci. Rep.">
        <title>Orb-weaving spider Araneus ventricosus genome elucidates the spidroin gene catalogue.</title>
        <authorList>
            <person name="Kono N."/>
            <person name="Nakamura H."/>
            <person name="Ohtoshi R."/>
            <person name="Moran D.A.P."/>
            <person name="Shinohara A."/>
            <person name="Yoshida Y."/>
            <person name="Fujiwara M."/>
            <person name="Mori M."/>
            <person name="Tomita M."/>
            <person name="Arakawa K."/>
        </authorList>
    </citation>
    <scope>NUCLEOTIDE SEQUENCE [LARGE SCALE GENOMIC DNA]</scope>
</reference>
<gene>
    <name evidence="1" type="ORF">AVEN_34640_1</name>
</gene>
<protein>
    <submittedName>
        <fullName evidence="1">Uncharacterized protein</fullName>
    </submittedName>
</protein>
<dbReference type="AlphaFoldDB" id="A0A4Y2B330"/>
<dbReference type="Proteomes" id="UP000499080">
    <property type="component" value="Unassembled WGS sequence"/>
</dbReference>
<keyword evidence="2" id="KW-1185">Reference proteome</keyword>
<comment type="caution">
    <text evidence="1">The sequence shown here is derived from an EMBL/GenBank/DDBJ whole genome shotgun (WGS) entry which is preliminary data.</text>
</comment>
<name>A0A4Y2B330_ARAVE</name>
<sequence length="97" mass="11711">MIKSIWKTLFYQTRNMWSMAFKTFRIYQSTTRRWGIHYFIKAIYKMTAVKGRKIKKDSEIHTRKKKTPLKGKFSRIPRKTFLGQLSPFSNNSDDVRN</sequence>
<organism evidence="1 2">
    <name type="scientific">Araneus ventricosus</name>
    <name type="common">Orbweaver spider</name>
    <name type="synonym">Epeira ventricosa</name>
    <dbReference type="NCBI Taxonomy" id="182803"/>
    <lineage>
        <taxon>Eukaryota</taxon>
        <taxon>Metazoa</taxon>
        <taxon>Ecdysozoa</taxon>
        <taxon>Arthropoda</taxon>
        <taxon>Chelicerata</taxon>
        <taxon>Arachnida</taxon>
        <taxon>Araneae</taxon>
        <taxon>Araneomorphae</taxon>
        <taxon>Entelegynae</taxon>
        <taxon>Araneoidea</taxon>
        <taxon>Araneidae</taxon>
        <taxon>Araneus</taxon>
    </lineage>
</organism>
<evidence type="ECO:0000313" key="2">
    <source>
        <dbReference type="Proteomes" id="UP000499080"/>
    </source>
</evidence>
<dbReference type="EMBL" id="BGPR01000043">
    <property type="protein sequence ID" value="GBL85464.1"/>
    <property type="molecule type" value="Genomic_DNA"/>
</dbReference>
<proteinExistence type="predicted"/>